<dbReference type="EMBL" id="CADCTC010000259">
    <property type="protein sequence ID" value="CAA9293359.1"/>
    <property type="molecule type" value="Genomic_DNA"/>
</dbReference>
<sequence length="86" mass="9515">MADLQNLADKLRGPAGEGLMAAEARILREEAEAEENHLSTVVVREHEDEQPRLLRSAVDEMHADLGGKLDRIIELLGEIATNTNRT</sequence>
<gene>
    <name evidence="1" type="ORF">AVDCRST_MAG77-4955</name>
</gene>
<proteinExistence type="predicted"/>
<dbReference type="AlphaFoldDB" id="A0A6J4K1V0"/>
<name>A0A6J4K1V0_9CHLR</name>
<organism evidence="1">
    <name type="scientific">uncultured Chloroflexota bacterium</name>
    <dbReference type="NCBI Taxonomy" id="166587"/>
    <lineage>
        <taxon>Bacteria</taxon>
        <taxon>Bacillati</taxon>
        <taxon>Chloroflexota</taxon>
        <taxon>environmental samples</taxon>
    </lineage>
</organism>
<evidence type="ECO:0000313" key="1">
    <source>
        <dbReference type="EMBL" id="CAA9293359.1"/>
    </source>
</evidence>
<reference evidence="1" key="1">
    <citation type="submission" date="2020-02" db="EMBL/GenBank/DDBJ databases">
        <authorList>
            <person name="Meier V. D."/>
        </authorList>
    </citation>
    <scope>NUCLEOTIDE SEQUENCE</scope>
    <source>
        <strain evidence="1">AVDCRST_MAG77</strain>
    </source>
</reference>
<protein>
    <submittedName>
        <fullName evidence="1">Uncharacterized protein</fullName>
    </submittedName>
</protein>
<accession>A0A6J4K1V0</accession>